<reference evidence="1" key="1">
    <citation type="journal article" date="2021" name="PeerJ">
        <title>Extensive microbial diversity within the chicken gut microbiome revealed by metagenomics and culture.</title>
        <authorList>
            <person name="Gilroy R."/>
            <person name="Ravi A."/>
            <person name="Getino M."/>
            <person name="Pursley I."/>
            <person name="Horton D.L."/>
            <person name="Alikhan N.F."/>
            <person name="Baker D."/>
            <person name="Gharbi K."/>
            <person name="Hall N."/>
            <person name="Watson M."/>
            <person name="Adriaenssens E.M."/>
            <person name="Foster-Nyarko E."/>
            <person name="Jarju S."/>
            <person name="Secka A."/>
            <person name="Antonio M."/>
            <person name="Oren A."/>
            <person name="Chaudhuri R.R."/>
            <person name="La Ragione R."/>
            <person name="Hildebrand F."/>
            <person name="Pallen M.J."/>
        </authorList>
    </citation>
    <scope>NUCLEOTIDE SEQUENCE</scope>
    <source>
        <strain evidence="1">ChiSxjej5B17-1746</strain>
    </source>
</reference>
<dbReference type="Proteomes" id="UP000824264">
    <property type="component" value="Unassembled WGS sequence"/>
</dbReference>
<reference evidence="1" key="2">
    <citation type="submission" date="2021-04" db="EMBL/GenBank/DDBJ databases">
        <authorList>
            <person name="Gilroy R."/>
        </authorList>
    </citation>
    <scope>NUCLEOTIDE SEQUENCE</scope>
    <source>
        <strain evidence="1">ChiSxjej5B17-1746</strain>
    </source>
</reference>
<keyword evidence="1" id="KW-0489">Methyltransferase</keyword>
<protein>
    <submittedName>
        <fullName evidence="1">Methyltransferase type 11</fullName>
    </submittedName>
</protein>
<dbReference type="EMBL" id="DXGI01000044">
    <property type="protein sequence ID" value="HIW77765.1"/>
    <property type="molecule type" value="Genomic_DNA"/>
</dbReference>
<keyword evidence="1" id="KW-0808">Transferase</keyword>
<feature type="non-terminal residue" evidence="1">
    <location>
        <position position="65"/>
    </location>
</feature>
<evidence type="ECO:0000313" key="1">
    <source>
        <dbReference type="EMBL" id="HIW77765.1"/>
    </source>
</evidence>
<proteinExistence type="predicted"/>
<sequence length="65" mass="7546">MLRQRLEQGEAVGIIDYKLPERNLDFPAFWLGALVEKMGTHHEAYKRFMRYGGIEGLVRDVGRIP</sequence>
<name>A0A9D1QYZ2_9BACT</name>
<organism evidence="1 2">
    <name type="scientific">Candidatus Bilophila faecipullorum</name>
    <dbReference type="NCBI Taxonomy" id="2838482"/>
    <lineage>
        <taxon>Bacteria</taxon>
        <taxon>Pseudomonadati</taxon>
        <taxon>Thermodesulfobacteriota</taxon>
        <taxon>Desulfovibrionia</taxon>
        <taxon>Desulfovibrionales</taxon>
        <taxon>Desulfovibrionaceae</taxon>
        <taxon>Bilophila</taxon>
    </lineage>
</organism>
<evidence type="ECO:0000313" key="2">
    <source>
        <dbReference type="Proteomes" id="UP000824264"/>
    </source>
</evidence>
<accession>A0A9D1QYZ2</accession>
<gene>
    <name evidence="1" type="ORF">H9874_01285</name>
</gene>
<dbReference type="AlphaFoldDB" id="A0A9D1QYZ2"/>
<dbReference type="GO" id="GO:0008168">
    <property type="term" value="F:methyltransferase activity"/>
    <property type="evidence" value="ECO:0007669"/>
    <property type="project" value="UniProtKB-KW"/>
</dbReference>
<comment type="caution">
    <text evidence="1">The sequence shown here is derived from an EMBL/GenBank/DDBJ whole genome shotgun (WGS) entry which is preliminary data.</text>
</comment>
<dbReference type="GO" id="GO:0032259">
    <property type="term" value="P:methylation"/>
    <property type="evidence" value="ECO:0007669"/>
    <property type="project" value="UniProtKB-KW"/>
</dbReference>